<feature type="transmembrane region" description="Helical" evidence="1">
    <location>
        <begin position="175"/>
        <end position="197"/>
    </location>
</feature>
<protein>
    <submittedName>
        <fullName evidence="2">Uncharacterized protein</fullName>
    </submittedName>
</protein>
<dbReference type="Proteomes" id="UP000183203">
    <property type="component" value="Unassembled WGS sequence"/>
</dbReference>
<keyword evidence="1" id="KW-0472">Membrane</keyword>
<feature type="transmembrane region" description="Helical" evidence="1">
    <location>
        <begin position="67"/>
        <end position="83"/>
    </location>
</feature>
<evidence type="ECO:0000256" key="1">
    <source>
        <dbReference type="SAM" id="Phobius"/>
    </source>
</evidence>
<accession>A0A1G6HIE6</accession>
<gene>
    <name evidence="2" type="ORF">SAMN05216418_1251</name>
</gene>
<dbReference type="STRING" id="993073.AS029_05010"/>
<dbReference type="OrthoDB" id="10008880at2"/>
<evidence type="ECO:0000313" key="3">
    <source>
        <dbReference type="Proteomes" id="UP000183203"/>
    </source>
</evidence>
<sequence>MTIAAHEATPFPDGRFATVADRREGYDQLALLIRSTVSAPRMAVDATVVVGCALLVLTASVVGAPLLQWYALGGAAVWAVLRLHGARRAAVDFVARADEPATMMSPEERGSLPPSLMAPCDARTLAELDAIVRALHAPPLRVLPWIASVFYMVALALLIAAVVSIQDTGASELSAALLGIAAAACVPVGVWTTFVWANQRAIEAVFRQVDAVIENDALPVGELPDDAAVRLGDDGRVVVVRERLRRSFRPRTRPARRPSVAPALVISGMLAASALCHVVFLLV</sequence>
<feature type="transmembrane region" description="Helical" evidence="1">
    <location>
        <begin position="42"/>
        <end position="61"/>
    </location>
</feature>
<dbReference type="RefSeq" id="WP_058231484.1">
    <property type="nucleotide sequence ID" value="NZ_FMYG01000002.1"/>
</dbReference>
<feature type="transmembrane region" description="Helical" evidence="1">
    <location>
        <begin position="259"/>
        <end position="282"/>
    </location>
</feature>
<keyword evidence="1" id="KW-0812">Transmembrane</keyword>
<reference evidence="2 3" key="1">
    <citation type="submission" date="2016-09" db="EMBL/GenBank/DDBJ databases">
        <authorList>
            <person name="Capua I."/>
            <person name="De Benedictis P."/>
            <person name="Joannis T."/>
            <person name="Lombin L.H."/>
            <person name="Cattoli G."/>
        </authorList>
    </citation>
    <scope>NUCLEOTIDE SEQUENCE [LARGE SCALE GENOMIC DNA]</scope>
    <source>
        <strain evidence="2 3">NIO-1002</strain>
    </source>
</reference>
<name>A0A1G6HIE6_9MICO</name>
<dbReference type="AlphaFoldDB" id="A0A1G6HIE6"/>
<keyword evidence="1" id="KW-1133">Transmembrane helix</keyword>
<proteinExistence type="predicted"/>
<dbReference type="EMBL" id="FMYG01000002">
    <property type="protein sequence ID" value="SDB94012.1"/>
    <property type="molecule type" value="Genomic_DNA"/>
</dbReference>
<organism evidence="2 3">
    <name type="scientific">Microbacterium enclense</name>
    <dbReference type="NCBI Taxonomy" id="993073"/>
    <lineage>
        <taxon>Bacteria</taxon>
        <taxon>Bacillati</taxon>
        <taxon>Actinomycetota</taxon>
        <taxon>Actinomycetes</taxon>
        <taxon>Micrococcales</taxon>
        <taxon>Microbacteriaceae</taxon>
        <taxon>Microbacterium</taxon>
    </lineage>
</organism>
<evidence type="ECO:0000313" key="2">
    <source>
        <dbReference type="EMBL" id="SDB94012.1"/>
    </source>
</evidence>
<feature type="transmembrane region" description="Helical" evidence="1">
    <location>
        <begin position="142"/>
        <end position="163"/>
    </location>
</feature>